<dbReference type="EMBL" id="JNHM01000010">
    <property type="protein sequence ID" value="KDS56111.1"/>
    <property type="molecule type" value="Genomic_DNA"/>
</dbReference>
<name>A0A069SM40_PHOVU</name>
<dbReference type="Proteomes" id="UP000027661">
    <property type="component" value="Unassembled WGS sequence"/>
</dbReference>
<proteinExistence type="predicted"/>
<accession>A0A069SM40</accession>
<dbReference type="AlphaFoldDB" id="A0A069SM40"/>
<evidence type="ECO:0000313" key="1">
    <source>
        <dbReference type="EMBL" id="KDS56111.1"/>
    </source>
</evidence>
<sequence>MCVFYITCKDIKQFDFSWRFILKNKAFPAVSQLPERQDN</sequence>
<dbReference type="PATRIC" id="fig|1339352.3.peg.585"/>
<reference evidence="1 2" key="1">
    <citation type="submission" date="2014-04" db="EMBL/GenBank/DDBJ databases">
        <authorList>
            <person name="Sears C."/>
            <person name="Carroll K."/>
            <person name="Sack B.R."/>
            <person name="Qadri F."/>
            <person name="Myers L.L."/>
            <person name="Chung G.-T."/>
            <person name="Escheverria P."/>
            <person name="Fraser C.M."/>
            <person name="Sadzewicz L."/>
            <person name="Shefchek K.A."/>
            <person name="Tallon L."/>
            <person name="Das S.P."/>
            <person name="Daugherty S."/>
            <person name="Mongodin E.F."/>
        </authorList>
    </citation>
    <scope>NUCLEOTIDE SEQUENCE [LARGE SCALE GENOMIC DNA]</scope>
    <source>
        <strain evidence="1 2">3975 RP4</strain>
    </source>
</reference>
<evidence type="ECO:0000313" key="2">
    <source>
        <dbReference type="Proteomes" id="UP000027661"/>
    </source>
</evidence>
<comment type="caution">
    <text evidence="1">The sequence shown here is derived from an EMBL/GenBank/DDBJ whole genome shotgun (WGS) entry which is preliminary data.</text>
</comment>
<protein>
    <submittedName>
        <fullName evidence="1">Uncharacterized protein</fullName>
    </submittedName>
</protein>
<gene>
    <name evidence="1" type="ORF">M099_0609</name>
</gene>
<organism evidence="1 2">
    <name type="scientific">Phocaeicola vulgatus str. 3975 RP4</name>
    <dbReference type="NCBI Taxonomy" id="1339352"/>
    <lineage>
        <taxon>Bacteria</taxon>
        <taxon>Pseudomonadati</taxon>
        <taxon>Bacteroidota</taxon>
        <taxon>Bacteroidia</taxon>
        <taxon>Bacteroidales</taxon>
        <taxon>Bacteroidaceae</taxon>
        <taxon>Phocaeicola</taxon>
    </lineage>
</organism>